<dbReference type="RefSeq" id="XP_011133487.1">
    <property type="nucleotide sequence ID" value="XM_011135185.1"/>
</dbReference>
<accession>A0A023AY89</accession>
<protein>
    <submittedName>
        <fullName evidence="1">Uncharacterized protein</fullName>
    </submittedName>
</protein>
<name>A0A023AY89_GRENI</name>
<gene>
    <name evidence="1" type="ORF">GNI_180000</name>
</gene>
<dbReference type="AlphaFoldDB" id="A0A023AY89"/>
<sequence length="74" mass="8871">MRVEATTPSGTTIRWGKVKDYFTTQTELAKYYTLFQRKEYELTNCNIACYRRSDPEDHLRSASSYWEDNFNQML</sequence>
<reference evidence="1" key="1">
    <citation type="submission" date="2013-12" db="EMBL/GenBank/DDBJ databases">
        <authorList>
            <person name="Omoto C.K."/>
            <person name="Sibley D."/>
            <person name="Venepally P."/>
            <person name="Hadjithomas M."/>
            <person name="Karamycheva S."/>
            <person name="Brunk B."/>
            <person name="Roos D."/>
            <person name="Caler E."/>
            <person name="Lorenzi H."/>
        </authorList>
    </citation>
    <scope>NUCLEOTIDE SEQUENCE</scope>
</reference>
<dbReference type="EMBL" id="AFNH02001358">
    <property type="protein sequence ID" value="EZG43255.1"/>
    <property type="molecule type" value="Genomic_DNA"/>
</dbReference>
<dbReference type="GeneID" id="22916059"/>
<keyword evidence="2" id="KW-1185">Reference proteome</keyword>
<dbReference type="VEuPathDB" id="CryptoDB:GNI_180000"/>
<organism evidence="1 2">
    <name type="scientific">Gregarina niphandrodes</name>
    <name type="common">Septate eugregarine</name>
    <dbReference type="NCBI Taxonomy" id="110365"/>
    <lineage>
        <taxon>Eukaryota</taxon>
        <taxon>Sar</taxon>
        <taxon>Alveolata</taxon>
        <taxon>Apicomplexa</taxon>
        <taxon>Conoidasida</taxon>
        <taxon>Gregarinasina</taxon>
        <taxon>Eugregarinorida</taxon>
        <taxon>Gregarinidae</taxon>
        <taxon>Gregarina</taxon>
    </lineage>
</organism>
<proteinExistence type="predicted"/>
<evidence type="ECO:0000313" key="2">
    <source>
        <dbReference type="Proteomes" id="UP000019763"/>
    </source>
</evidence>
<evidence type="ECO:0000313" key="1">
    <source>
        <dbReference type="EMBL" id="EZG43255.1"/>
    </source>
</evidence>
<dbReference type="Proteomes" id="UP000019763">
    <property type="component" value="Unassembled WGS sequence"/>
</dbReference>
<comment type="caution">
    <text evidence="1">The sequence shown here is derived from an EMBL/GenBank/DDBJ whole genome shotgun (WGS) entry which is preliminary data.</text>
</comment>